<dbReference type="GeneID" id="60375438"/>
<keyword evidence="6 7" id="KW-0472">Membrane</keyword>
<dbReference type="PANTHER" id="PTHR32468">
    <property type="entry name" value="CATION/H + ANTIPORTER"/>
    <property type="match status" value="1"/>
</dbReference>
<dbReference type="KEGG" id="apt:APA01_14640"/>
<feature type="transmembrane region" description="Helical" evidence="7">
    <location>
        <begin position="279"/>
        <end position="297"/>
    </location>
</feature>
<dbReference type="InterPro" id="IPR038770">
    <property type="entry name" value="Na+/solute_symporter_sf"/>
</dbReference>
<evidence type="ECO:0000256" key="6">
    <source>
        <dbReference type="ARBA" id="ARBA00023136"/>
    </source>
</evidence>
<evidence type="ECO:0000256" key="2">
    <source>
        <dbReference type="ARBA" id="ARBA00022448"/>
    </source>
</evidence>
<dbReference type="AlphaFoldDB" id="C7JI00"/>
<reference evidence="9 10" key="1">
    <citation type="journal article" date="2009" name="Nucleic Acids Res.">
        <title>Whole-genome analyses reveal genetic instability of Acetobacter pasteurianus.</title>
        <authorList>
            <person name="Azuma Y."/>
            <person name="Hosoyama A."/>
            <person name="Matsutani M."/>
            <person name="Furuya N."/>
            <person name="Horikawa H."/>
            <person name="Harada T."/>
            <person name="Hirakawa H."/>
            <person name="Kuhara S."/>
            <person name="Matsushita K."/>
            <person name="Fujita N."/>
            <person name="Shirai M."/>
        </authorList>
    </citation>
    <scope>NUCLEOTIDE SEQUENCE [LARGE SCALE GENOMIC DNA]</scope>
    <source>
        <strain evidence="10">NBRC 105184 / IFO 3283-01</strain>
    </source>
</reference>
<feature type="transmembrane region" description="Helical" evidence="7">
    <location>
        <begin position="108"/>
        <end position="126"/>
    </location>
</feature>
<feature type="transmembrane region" description="Helical" evidence="7">
    <location>
        <begin position="76"/>
        <end position="96"/>
    </location>
</feature>
<keyword evidence="4 7" id="KW-1133">Transmembrane helix</keyword>
<evidence type="ECO:0000256" key="1">
    <source>
        <dbReference type="ARBA" id="ARBA00004141"/>
    </source>
</evidence>
<evidence type="ECO:0000259" key="8">
    <source>
        <dbReference type="Pfam" id="PF00999"/>
    </source>
</evidence>
<feature type="transmembrane region" description="Helical" evidence="7">
    <location>
        <begin position="50"/>
        <end position="69"/>
    </location>
</feature>
<gene>
    <name evidence="9" type="ordered locus">APA01_14640</name>
</gene>
<evidence type="ECO:0000256" key="3">
    <source>
        <dbReference type="ARBA" id="ARBA00022692"/>
    </source>
</evidence>
<evidence type="ECO:0000313" key="10">
    <source>
        <dbReference type="Proteomes" id="UP000000948"/>
    </source>
</evidence>
<evidence type="ECO:0000256" key="4">
    <source>
        <dbReference type="ARBA" id="ARBA00022989"/>
    </source>
</evidence>
<dbReference type="GO" id="GO:0015297">
    <property type="term" value="F:antiporter activity"/>
    <property type="evidence" value="ECO:0007669"/>
    <property type="project" value="InterPro"/>
</dbReference>
<dbReference type="PANTHER" id="PTHR32468:SF0">
    <property type="entry name" value="K(+)_H(+) ANTIPORTER 1"/>
    <property type="match status" value="1"/>
</dbReference>
<dbReference type="Pfam" id="PF00999">
    <property type="entry name" value="Na_H_Exchanger"/>
    <property type="match status" value="1"/>
</dbReference>
<keyword evidence="2" id="KW-0813">Transport</keyword>
<protein>
    <submittedName>
        <fullName evidence="9">Na+/H+ antiporter</fullName>
    </submittedName>
</protein>
<feature type="transmembrane region" description="Helical" evidence="7">
    <location>
        <begin position="424"/>
        <end position="445"/>
    </location>
</feature>
<dbReference type="Gene3D" id="1.20.1530.20">
    <property type="match status" value="1"/>
</dbReference>
<organism evidence="9 10">
    <name type="scientific">Acetobacter pasteurianus (strain NBRC 105184 / IFO 3283-01)</name>
    <dbReference type="NCBI Taxonomy" id="634452"/>
    <lineage>
        <taxon>Bacteria</taxon>
        <taxon>Pseudomonadati</taxon>
        <taxon>Pseudomonadota</taxon>
        <taxon>Alphaproteobacteria</taxon>
        <taxon>Acetobacterales</taxon>
        <taxon>Acetobacteraceae</taxon>
        <taxon>Acetobacter</taxon>
    </lineage>
</organism>
<feature type="transmembrane region" description="Helical" evidence="7">
    <location>
        <begin position="184"/>
        <end position="206"/>
    </location>
</feature>
<dbReference type="STRING" id="634452.APA01_14640"/>
<evidence type="ECO:0000256" key="7">
    <source>
        <dbReference type="SAM" id="Phobius"/>
    </source>
</evidence>
<dbReference type="InterPro" id="IPR050794">
    <property type="entry name" value="CPA2_transporter"/>
</dbReference>
<feature type="transmembrane region" description="Helical" evidence="7">
    <location>
        <begin position="218"/>
        <end position="241"/>
    </location>
</feature>
<dbReference type="GO" id="GO:1902600">
    <property type="term" value="P:proton transmembrane transport"/>
    <property type="evidence" value="ECO:0007669"/>
    <property type="project" value="InterPro"/>
</dbReference>
<evidence type="ECO:0000313" key="9">
    <source>
        <dbReference type="EMBL" id="BAH99604.1"/>
    </source>
</evidence>
<feature type="transmembrane region" description="Helical" evidence="7">
    <location>
        <begin position="247"/>
        <end position="267"/>
    </location>
</feature>
<dbReference type="BioCyc" id="APAS634452:APA01_RS07405-MONOMER"/>
<sequence length="447" mass="47960">MFLIRVPLLFILNLCTRNISFHSDMRNLHTIMVFDYKGSVFNNKGRNDTAMTSLFTDATIFVFLPWVLWRLLHKALPIVVLPILIGILLAVWHAPIQELGIPSSYGDTIGWVAVLVLAFTAGLEMWQHPEGDTSAHAIASPSLGRLLGGAGVALGIPFLVGSFLAYTCFLPLHGWQAPLASPLIAAASIGLCISVSALPVLIGVVRELDAAQRPLGQLALKLAVVDDAALWVGLAVLQFAHRGTAALHGWTGLEFLAIALLVGLAAAGNWASRHFRHPPAWVIWVTVPIYLAAGSWASMQLGLHELIGAYFAGAIMPPSWVRRLPIEQVGTFALIWLAPMFFGHSGLRINGDALTWPSIIASFALVGISILSKIGAVYVFPPAPGLKPRQALGIGALLQCKGLMEIVAATILHEQGMLSDFAFASLMVLAVVSTVLTGPLFRLLAPR</sequence>
<dbReference type="EMBL" id="AP011121">
    <property type="protein sequence ID" value="BAH99604.1"/>
    <property type="molecule type" value="Genomic_DNA"/>
</dbReference>
<keyword evidence="5" id="KW-0406">Ion transport</keyword>
<name>C7JI00_ACEP3</name>
<proteinExistence type="predicted"/>
<dbReference type="HOGENOM" id="CLU_724855_0_0_5"/>
<feature type="domain" description="Cation/H+ exchanger transmembrane" evidence="8">
    <location>
        <begin position="61"/>
        <end position="441"/>
    </location>
</feature>
<dbReference type="GO" id="GO:0016020">
    <property type="term" value="C:membrane"/>
    <property type="evidence" value="ECO:0007669"/>
    <property type="project" value="UniProtKB-SubCell"/>
</dbReference>
<accession>C7JI00</accession>
<dbReference type="Proteomes" id="UP000000948">
    <property type="component" value="Chromosome"/>
</dbReference>
<evidence type="ECO:0000256" key="5">
    <source>
        <dbReference type="ARBA" id="ARBA00023065"/>
    </source>
</evidence>
<dbReference type="eggNOG" id="COG0475">
    <property type="taxonomic scope" value="Bacteria"/>
</dbReference>
<dbReference type="InterPro" id="IPR006153">
    <property type="entry name" value="Cation/H_exchanger_TM"/>
</dbReference>
<feature type="transmembrane region" description="Helical" evidence="7">
    <location>
        <begin position="328"/>
        <end position="347"/>
    </location>
</feature>
<feature type="transmembrane region" description="Helical" evidence="7">
    <location>
        <begin position="146"/>
        <end position="172"/>
    </location>
</feature>
<feature type="transmembrane region" description="Helical" evidence="7">
    <location>
        <begin position="359"/>
        <end position="380"/>
    </location>
</feature>
<comment type="subcellular location">
    <subcellularLocation>
        <location evidence="1">Membrane</location>
        <topology evidence="1">Multi-pass membrane protein</topology>
    </subcellularLocation>
</comment>
<dbReference type="RefSeq" id="WP_012813047.1">
    <property type="nucleotide sequence ID" value="NC_013209.1"/>
</dbReference>
<keyword evidence="3 7" id="KW-0812">Transmembrane</keyword>